<accession>A0A6G9Y2T0</accession>
<evidence type="ECO:0000313" key="4">
    <source>
        <dbReference type="Proteomes" id="UP000501705"/>
    </source>
</evidence>
<dbReference type="GO" id="GO:0016491">
    <property type="term" value="F:oxidoreductase activity"/>
    <property type="evidence" value="ECO:0007669"/>
    <property type="project" value="InterPro"/>
</dbReference>
<organism evidence="3 4">
    <name type="scientific">Nocardia brasiliensis</name>
    <dbReference type="NCBI Taxonomy" id="37326"/>
    <lineage>
        <taxon>Bacteria</taxon>
        <taxon>Bacillati</taxon>
        <taxon>Actinomycetota</taxon>
        <taxon>Actinomycetes</taxon>
        <taxon>Mycobacteriales</taxon>
        <taxon>Nocardiaceae</taxon>
        <taxon>Nocardia</taxon>
    </lineage>
</organism>
<evidence type="ECO:0000256" key="1">
    <source>
        <dbReference type="SAM" id="MobiDB-lite"/>
    </source>
</evidence>
<evidence type="ECO:0000259" key="2">
    <source>
        <dbReference type="Pfam" id="PF01593"/>
    </source>
</evidence>
<feature type="compositionally biased region" description="Low complexity" evidence="1">
    <location>
        <begin position="1"/>
        <end position="10"/>
    </location>
</feature>
<reference evidence="3 4" key="1">
    <citation type="journal article" date="2019" name="ACS Chem. Biol.">
        <title>Identification and Mobilization of a Cryptic Antibiotic Biosynthesis Gene Locus from a Human-Pathogenic Nocardia Isolate.</title>
        <authorList>
            <person name="Herisse M."/>
            <person name="Ishida K."/>
            <person name="Porter J.L."/>
            <person name="Howden B."/>
            <person name="Hertweck C."/>
            <person name="Stinear T.P."/>
            <person name="Pidot S.J."/>
        </authorList>
    </citation>
    <scope>NUCLEOTIDE SEQUENCE [LARGE SCALE GENOMIC DNA]</scope>
    <source>
        <strain evidence="3 4">AUSMDU00024985</strain>
    </source>
</reference>
<gene>
    <name evidence="3" type="ORF">F5X71_16035</name>
</gene>
<dbReference type="SUPFAM" id="SSF51905">
    <property type="entry name" value="FAD/NAD(P)-binding domain"/>
    <property type="match status" value="1"/>
</dbReference>
<dbReference type="InterPro" id="IPR002937">
    <property type="entry name" value="Amino_oxidase"/>
</dbReference>
<evidence type="ECO:0000313" key="3">
    <source>
        <dbReference type="EMBL" id="QIS07454.1"/>
    </source>
</evidence>
<dbReference type="PANTHER" id="PTHR42923">
    <property type="entry name" value="PROTOPORPHYRINOGEN OXIDASE"/>
    <property type="match status" value="1"/>
</dbReference>
<dbReference type="Gene3D" id="3.50.50.60">
    <property type="entry name" value="FAD/NAD(P)-binding domain"/>
    <property type="match status" value="1"/>
</dbReference>
<dbReference type="InterPro" id="IPR050464">
    <property type="entry name" value="Zeta_carotene_desat/Oxidored"/>
</dbReference>
<dbReference type="EMBL" id="CP046171">
    <property type="protein sequence ID" value="QIS07454.1"/>
    <property type="molecule type" value="Genomic_DNA"/>
</dbReference>
<protein>
    <submittedName>
        <fullName evidence="3">FAD-dependent oxidoreductase</fullName>
    </submittedName>
</protein>
<dbReference type="Pfam" id="PF01593">
    <property type="entry name" value="Amino_oxidase"/>
    <property type="match status" value="1"/>
</dbReference>
<dbReference type="Proteomes" id="UP000501705">
    <property type="component" value="Chromosome"/>
</dbReference>
<feature type="domain" description="Amine oxidase" evidence="2">
    <location>
        <begin position="31"/>
        <end position="531"/>
    </location>
</feature>
<proteinExistence type="predicted"/>
<dbReference type="InterPro" id="IPR036188">
    <property type="entry name" value="FAD/NAD-bd_sf"/>
</dbReference>
<name>A0A6G9Y2T0_NOCBR</name>
<feature type="region of interest" description="Disordered" evidence="1">
    <location>
        <begin position="1"/>
        <end position="21"/>
    </location>
</feature>
<sequence length="574" mass="63175">MAATAGTAAAREPRRRNGPARNTVAVLGAGIGGLTAAHELAERGFEVTVFDRKELGGKSRTIPLPGTGVGGRAPLPGEHGARGFTSFYHHVHDTMRRIPLPGSRNTVYDNLIPFSVNDPRYPRAGNLPDGFPLMFGFYFDPRQALTPEGLQRILVEAILKNNLIPLPEAIHMAGRVVTYLTSSDERRFGQWEHLSWWDYVGAAQRSAQFQALAATGLTRALVAAKEYVASTRTMGNMMEAFFLALLQELAGGQKVYQVLNGPTNEAWLDPWISLLRVLGVRFLPGHALDGFEVASGEIGGVRIRKPDGSTAVHRADWYVCAVPTDRARQLWSPEMRGLAPSLARMDELDVDWMNGMQMFVSEKLELGAGYNIYLDAPWRLTSYSQRAFWDVDYAAKYGDGQIVDGLTIDIADWDTPGILFGKSAKHCTRTEIYQETWAQLTAALNDDGRIQLKEGIVRDWLLDPGISWQDGQNHNDEPLLVNTIGSWAARPTAHTEIPNLFLAADYVQTNFDLATMEGADEAGRTAVNALLEAAGSPAPRAQLFTRDAIPAFEPLRQMDAARFRAGQPNLFDLG</sequence>
<dbReference type="PANTHER" id="PTHR42923:SF46">
    <property type="entry name" value="AMINE OXIDASE"/>
    <property type="match status" value="1"/>
</dbReference>
<dbReference type="AlphaFoldDB" id="A0A6G9Y2T0"/>